<evidence type="ECO:0000313" key="1">
    <source>
        <dbReference type="EMBL" id="NTS64155.1"/>
    </source>
</evidence>
<proteinExistence type="predicted"/>
<organism evidence="1 2">
    <name type="scientific">Sphingomonas hominis</name>
    <dbReference type="NCBI Taxonomy" id="2741495"/>
    <lineage>
        <taxon>Bacteria</taxon>
        <taxon>Pseudomonadati</taxon>
        <taxon>Pseudomonadota</taxon>
        <taxon>Alphaproteobacteria</taxon>
        <taxon>Sphingomonadales</taxon>
        <taxon>Sphingomonadaceae</taxon>
        <taxon>Sphingomonas</taxon>
    </lineage>
</organism>
<keyword evidence="2" id="KW-1185">Reference proteome</keyword>
<sequence>MVRGYGERLKKLRRLGLSQAWHAAAFERASPLPDLAEILRDGDEEREPQGDDAMTFNLASFAAATQAGEI</sequence>
<dbReference type="RefSeq" id="WP_174192205.1">
    <property type="nucleotide sequence ID" value="NZ_JABULH010000001.1"/>
</dbReference>
<accession>A0ABX2JFN1</accession>
<gene>
    <name evidence="1" type="ORF">HRV97_03135</name>
</gene>
<name>A0ABX2JFN1_9SPHN</name>
<evidence type="ECO:0000313" key="2">
    <source>
        <dbReference type="Proteomes" id="UP000621447"/>
    </source>
</evidence>
<reference evidence="1 2" key="1">
    <citation type="submission" date="2020-06" db="EMBL/GenBank/DDBJ databases">
        <title>Sphingomonas hominis sp. nov., a member of the Sphingomonas, isolated from the hair of a 22-year-old girl.</title>
        <authorList>
            <person name="Zhang D.-F."/>
            <person name="Cui X.-W."/>
        </authorList>
    </citation>
    <scope>NUCLEOTIDE SEQUENCE [LARGE SCALE GENOMIC DNA]</scope>
    <source>
        <strain evidence="1 2">HHU CXW</strain>
    </source>
</reference>
<protein>
    <submittedName>
        <fullName evidence="1">Uncharacterized protein</fullName>
    </submittedName>
</protein>
<comment type="caution">
    <text evidence="1">The sequence shown here is derived from an EMBL/GenBank/DDBJ whole genome shotgun (WGS) entry which is preliminary data.</text>
</comment>
<dbReference type="Proteomes" id="UP000621447">
    <property type="component" value="Unassembled WGS sequence"/>
</dbReference>
<dbReference type="EMBL" id="JABULH010000001">
    <property type="protein sequence ID" value="NTS64155.1"/>
    <property type="molecule type" value="Genomic_DNA"/>
</dbReference>